<accession>U4QYP7</accession>
<dbReference type="InterPro" id="IPR009057">
    <property type="entry name" value="Homeodomain-like_sf"/>
</dbReference>
<evidence type="ECO:0000256" key="2">
    <source>
        <dbReference type="ARBA" id="ARBA00023125"/>
    </source>
</evidence>
<dbReference type="AlphaFoldDB" id="U4QYP7"/>
<dbReference type="PANTHER" id="PTHR43280">
    <property type="entry name" value="ARAC-FAMILY TRANSCRIPTIONAL REGULATOR"/>
    <property type="match status" value="1"/>
</dbReference>
<name>U4QYP7_9FIRM</name>
<feature type="domain" description="HTH araC/xylS-type" evidence="4">
    <location>
        <begin position="8"/>
        <end position="106"/>
    </location>
</feature>
<sequence length="502" mass="56721">MDYFIEICAIITFIEQRIKQRLDFTELEKTLNFSYRHIIGIFKIRTNMSLSHYIMIRKIANCALEIVSTPKSLTTIAFEYGFDNYDTFTRAFKRETGIRPSEFKKFGLVCGRKHICLGVYAPAILNLDQESVLLNLSEADFMSKTFETQDSCILYGVPKVHYGRNVDGGWQGTPFPMCLQAVLDYMGQNVHYSYIMAASGASFRLRWNVNGWDLSAVDIRNIYEKPLMPFELAFKAVGRKFKILNKDSNSYSKKDFINLIKSEIDEGRPVITLGVVGPPEASIITGYKDNCETVLGWSLFQDNMEFSNNVTFDESGYFICNNWWENTEAVMSIGEEICVMSSMKELLENAYYLLTTDAIRVEECGTYLGGQKAYSAWASAMTEDLNFSKQTQLSLLIEHIMCFGDAATMVGEGRSYAAGYINWIGETNPEVSKECRNCAGYLNAVADCVTKMSNILGGFGGEDAVQKFADKEIRMQIVSLIKLAQRNEAKACDELKTLISKI</sequence>
<keyword evidence="3" id="KW-0804">Transcription</keyword>
<dbReference type="PANTHER" id="PTHR43280:SF2">
    <property type="entry name" value="HTH-TYPE TRANSCRIPTIONAL REGULATOR EXSA"/>
    <property type="match status" value="1"/>
</dbReference>
<dbReference type="Pfam" id="PF12833">
    <property type="entry name" value="HTH_18"/>
    <property type="match status" value="1"/>
</dbReference>
<evidence type="ECO:0000256" key="1">
    <source>
        <dbReference type="ARBA" id="ARBA00023015"/>
    </source>
</evidence>
<dbReference type="STRING" id="1330534.L323_15180"/>
<dbReference type="EMBL" id="ATAY01000076">
    <property type="protein sequence ID" value="EPR10042.1"/>
    <property type="molecule type" value="Genomic_DNA"/>
</dbReference>
<protein>
    <recommendedName>
        <fullName evidence="4">HTH araC/xylS-type domain-containing protein</fullName>
    </recommendedName>
</protein>
<dbReference type="PRINTS" id="PR00032">
    <property type="entry name" value="HTHARAC"/>
</dbReference>
<evidence type="ECO:0000259" key="4">
    <source>
        <dbReference type="PROSITE" id="PS01124"/>
    </source>
</evidence>
<keyword evidence="2" id="KW-0238">DNA-binding</keyword>
<dbReference type="GO" id="GO:0043565">
    <property type="term" value="F:sequence-specific DNA binding"/>
    <property type="evidence" value="ECO:0007669"/>
    <property type="project" value="InterPro"/>
</dbReference>
<comment type="caution">
    <text evidence="5">The sequence shown here is derived from an EMBL/GenBank/DDBJ whole genome shotgun (WGS) entry which is preliminary data.</text>
</comment>
<dbReference type="InterPro" id="IPR018060">
    <property type="entry name" value="HTH_AraC"/>
</dbReference>
<reference evidence="5 6" key="1">
    <citation type="journal article" date="2013" name="Genome Announc.">
        <title>Draft Genome Sequence of the Cellulolytic Bacterium Clostridium papyrosolvens C7 (ATCC 700395).</title>
        <authorList>
            <person name="Zepeda V."/>
            <person name="Dassa B."/>
            <person name="Borovok I."/>
            <person name="Lamed R."/>
            <person name="Bayer E.A."/>
            <person name="Cate J.H."/>
        </authorList>
    </citation>
    <scope>NUCLEOTIDE SEQUENCE [LARGE SCALE GENOMIC DNA]</scope>
    <source>
        <strain evidence="5 6">C7</strain>
    </source>
</reference>
<gene>
    <name evidence="5" type="ORF">L323_15180</name>
</gene>
<dbReference type="RefSeq" id="WP_020816472.1">
    <property type="nucleotide sequence ID" value="NZ_ATAY01000076.1"/>
</dbReference>
<dbReference type="PROSITE" id="PS01124">
    <property type="entry name" value="HTH_ARAC_FAMILY_2"/>
    <property type="match status" value="1"/>
</dbReference>
<evidence type="ECO:0000313" key="6">
    <source>
        <dbReference type="Proteomes" id="UP000016860"/>
    </source>
</evidence>
<dbReference type="SMART" id="SM00342">
    <property type="entry name" value="HTH_ARAC"/>
    <property type="match status" value="1"/>
</dbReference>
<dbReference type="SUPFAM" id="SSF46689">
    <property type="entry name" value="Homeodomain-like"/>
    <property type="match status" value="1"/>
</dbReference>
<dbReference type="OrthoDB" id="9801721at2"/>
<evidence type="ECO:0000313" key="5">
    <source>
        <dbReference type="EMBL" id="EPR10042.1"/>
    </source>
</evidence>
<dbReference type="GO" id="GO:0003700">
    <property type="term" value="F:DNA-binding transcription factor activity"/>
    <property type="evidence" value="ECO:0007669"/>
    <property type="project" value="InterPro"/>
</dbReference>
<proteinExistence type="predicted"/>
<dbReference type="Proteomes" id="UP000016860">
    <property type="component" value="Unassembled WGS sequence"/>
</dbReference>
<organism evidence="5 6">
    <name type="scientific">Ruminiclostridium papyrosolvens C7</name>
    <dbReference type="NCBI Taxonomy" id="1330534"/>
    <lineage>
        <taxon>Bacteria</taxon>
        <taxon>Bacillati</taxon>
        <taxon>Bacillota</taxon>
        <taxon>Clostridia</taxon>
        <taxon>Eubacteriales</taxon>
        <taxon>Oscillospiraceae</taxon>
        <taxon>Ruminiclostridium</taxon>
    </lineage>
</organism>
<dbReference type="PATRIC" id="fig|1330534.3.peg.3009"/>
<dbReference type="InterPro" id="IPR020449">
    <property type="entry name" value="Tscrpt_reg_AraC-type_HTH"/>
</dbReference>
<evidence type="ECO:0000256" key="3">
    <source>
        <dbReference type="ARBA" id="ARBA00023163"/>
    </source>
</evidence>
<dbReference type="Gene3D" id="1.10.10.60">
    <property type="entry name" value="Homeodomain-like"/>
    <property type="match status" value="2"/>
</dbReference>
<keyword evidence="1" id="KW-0805">Transcription regulation</keyword>